<name>A0A368G840_ANCCA</name>
<accession>A0A368G840</accession>
<comment type="caution">
    <text evidence="1">The sequence shown here is derived from an EMBL/GenBank/DDBJ whole genome shotgun (WGS) entry which is preliminary data.</text>
</comment>
<sequence>MQDLIAFIKDGNGYPVIETALQTPAAPVAKIPMELSAQIEAETRARTIVISGIEEADRGMDNSRLRFVKVVLTSTNHWRIALANARLLRSSMFSSVYIRRSMSSEESKREFELR</sequence>
<keyword evidence="2" id="KW-1185">Reference proteome</keyword>
<reference evidence="1 2" key="1">
    <citation type="submission" date="2014-10" db="EMBL/GenBank/DDBJ databases">
        <title>Draft genome of the hookworm Ancylostoma caninum.</title>
        <authorList>
            <person name="Mitreva M."/>
        </authorList>
    </citation>
    <scope>NUCLEOTIDE SEQUENCE [LARGE SCALE GENOMIC DNA]</scope>
    <source>
        <strain evidence="1 2">Baltimore</strain>
    </source>
</reference>
<evidence type="ECO:0000313" key="1">
    <source>
        <dbReference type="EMBL" id="RCN39165.1"/>
    </source>
</evidence>
<gene>
    <name evidence="1" type="ORF">ANCCAN_14921</name>
</gene>
<protein>
    <submittedName>
        <fullName evidence="1">Uncharacterized protein</fullName>
    </submittedName>
</protein>
<dbReference type="EMBL" id="JOJR01000353">
    <property type="protein sequence ID" value="RCN39165.1"/>
    <property type="molecule type" value="Genomic_DNA"/>
</dbReference>
<evidence type="ECO:0000313" key="2">
    <source>
        <dbReference type="Proteomes" id="UP000252519"/>
    </source>
</evidence>
<dbReference type="OrthoDB" id="5870038at2759"/>
<dbReference type="Proteomes" id="UP000252519">
    <property type="component" value="Unassembled WGS sequence"/>
</dbReference>
<proteinExistence type="predicted"/>
<dbReference type="AlphaFoldDB" id="A0A368G840"/>
<dbReference type="STRING" id="29170.A0A368G840"/>
<organism evidence="1 2">
    <name type="scientific">Ancylostoma caninum</name>
    <name type="common">Dog hookworm</name>
    <dbReference type="NCBI Taxonomy" id="29170"/>
    <lineage>
        <taxon>Eukaryota</taxon>
        <taxon>Metazoa</taxon>
        <taxon>Ecdysozoa</taxon>
        <taxon>Nematoda</taxon>
        <taxon>Chromadorea</taxon>
        <taxon>Rhabditida</taxon>
        <taxon>Rhabditina</taxon>
        <taxon>Rhabditomorpha</taxon>
        <taxon>Strongyloidea</taxon>
        <taxon>Ancylostomatidae</taxon>
        <taxon>Ancylostomatinae</taxon>
        <taxon>Ancylostoma</taxon>
    </lineage>
</organism>